<dbReference type="Gene3D" id="3.30.1140.40">
    <property type="entry name" value="Tctex-1"/>
    <property type="match status" value="1"/>
</dbReference>
<dbReference type="AlphaFoldDB" id="A0A814CGH1"/>
<comment type="similarity">
    <text evidence="1">Belongs to the dynein light chain Tctex-type family.</text>
</comment>
<reference evidence="2" key="1">
    <citation type="submission" date="2021-02" db="EMBL/GenBank/DDBJ databases">
        <authorList>
            <person name="Nowell W R."/>
        </authorList>
    </citation>
    <scope>NUCLEOTIDE SEQUENCE</scope>
    <source>
        <strain evidence="2">Ploen Becks lab</strain>
    </source>
</reference>
<feature type="non-terminal residue" evidence="2">
    <location>
        <position position="1"/>
    </location>
</feature>
<evidence type="ECO:0000256" key="1">
    <source>
        <dbReference type="ARBA" id="ARBA00005361"/>
    </source>
</evidence>
<organism evidence="2 3">
    <name type="scientific">Brachionus calyciflorus</name>
    <dbReference type="NCBI Taxonomy" id="104777"/>
    <lineage>
        <taxon>Eukaryota</taxon>
        <taxon>Metazoa</taxon>
        <taxon>Spiralia</taxon>
        <taxon>Gnathifera</taxon>
        <taxon>Rotifera</taxon>
        <taxon>Eurotatoria</taxon>
        <taxon>Monogononta</taxon>
        <taxon>Pseudotrocha</taxon>
        <taxon>Ploima</taxon>
        <taxon>Brachionidae</taxon>
        <taxon>Brachionus</taxon>
    </lineage>
</organism>
<dbReference type="GO" id="GO:0045505">
    <property type="term" value="F:dynein intermediate chain binding"/>
    <property type="evidence" value="ECO:0007669"/>
    <property type="project" value="TreeGrafter"/>
</dbReference>
<dbReference type="InterPro" id="IPR038586">
    <property type="entry name" value="Tctex-1-like_sf"/>
</dbReference>
<evidence type="ECO:0000313" key="3">
    <source>
        <dbReference type="Proteomes" id="UP000663879"/>
    </source>
</evidence>
<dbReference type="EMBL" id="CAJNOC010002553">
    <property type="protein sequence ID" value="CAF0939788.1"/>
    <property type="molecule type" value="Genomic_DNA"/>
</dbReference>
<name>A0A814CGH1_9BILA</name>
<keyword evidence="3" id="KW-1185">Reference proteome</keyword>
<proteinExistence type="inferred from homology"/>
<dbReference type="CDD" id="cd21451">
    <property type="entry name" value="DLC-like_TCTEX1D"/>
    <property type="match status" value="1"/>
</dbReference>
<dbReference type="GO" id="GO:0005868">
    <property type="term" value="C:cytoplasmic dynein complex"/>
    <property type="evidence" value="ECO:0007669"/>
    <property type="project" value="TreeGrafter"/>
</dbReference>
<accession>A0A814CGH1</accession>
<dbReference type="PANTHER" id="PTHR21255:SF65">
    <property type="entry name" value="TCTEX1 DOMAIN-CONTAINING PROTEIN 2"/>
    <property type="match status" value="1"/>
</dbReference>
<protein>
    <submittedName>
        <fullName evidence="2">Uncharacterized protein</fullName>
    </submittedName>
</protein>
<sequence length="226" mass="25813">FKFVAKSFRILERIKIFKNNFKNSNKKMQEPTITATRGPLLTQANLQAQRGVMRERTGQMHQSVMSSQANSVIGDMPPTTAMRLSKRNSISSTVEHLSHTYYNQNMHKLENTYRLGPGEGQKFNVSKVQKLVNDILSNHLENVKYEPNKCKDLVQLLSEEIKTRIKSIIFRRYKLIVNLTIGQNDGNSIIVASRSLWNADTDNGCTVQYKNSTLFAVATIFATYYD</sequence>
<dbReference type="GO" id="GO:0005737">
    <property type="term" value="C:cytoplasm"/>
    <property type="evidence" value="ECO:0007669"/>
    <property type="project" value="TreeGrafter"/>
</dbReference>
<dbReference type="GO" id="GO:0007018">
    <property type="term" value="P:microtubule-based movement"/>
    <property type="evidence" value="ECO:0007669"/>
    <property type="project" value="TreeGrafter"/>
</dbReference>
<dbReference type="PANTHER" id="PTHR21255">
    <property type="entry name" value="T-COMPLEX-ASSOCIATED-TESTIS-EXPRESSED 1/ DYNEIN LIGHT CHAIN"/>
    <property type="match status" value="1"/>
</dbReference>
<dbReference type="Pfam" id="PF03645">
    <property type="entry name" value="Tctex-1"/>
    <property type="match status" value="1"/>
</dbReference>
<comment type="caution">
    <text evidence="2">The sequence shown here is derived from an EMBL/GenBank/DDBJ whole genome shotgun (WGS) entry which is preliminary data.</text>
</comment>
<gene>
    <name evidence="2" type="ORF">OXX778_LOCUS13366</name>
</gene>
<evidence type="ECO:0000313" key="2">
    <source>
        <dbReference type="EMBL" id="CAF0939788.1"/>
    </source>
</evidence>
<dbReference type="OrthoDB" id="10248487at2759"/>
<dbReference type="InterPro" id="IPR005334">
    <property type="entry name" value="Tctex-1-like"/>
</dbReference>
<dbReference type="Proteomes" id="UP000663879">
    <property type="component" value="Unassembled WGS sequence"/>
</dbReference>